<comment type="caution">
    <text evidence="5">The sequence shown here is derived from an EMBL/GenBank/DDBJ whole genome shotgun (WGS) entry which is preliminary data.</text>
</comment>
<dbReference type="SUPFAM" id="SSF53254">
    <property type="entry name" value="Phosphoglycerate mutase-like"/>
    <property type="match status" value="1"/>
</dbReference>
<keyword evidence="3" id="KW-0812">Transmembrane</keyword>
<evidence type="ECO:0000256" key="4">
    <source>
        <dbReference type="SAM" id="SignalP"/>
    </source>
</evidence>
<dbReference type="InterPro" id="IPR050645">
    <property type="entry name" value="Histidine_acid_phosphatase"/>
</dbReference>
<gene>
    <name evidence="5" type="ORF">Poli38472_006692</name>
</gene>
<organism evidence="5 6">
    <name type="scientific">Pythium oligandrum</name>
    <name type="common">Mycoparasitic fungus</name>
    <dbReference type="NCBI Taxonomy" id="41045"/>
    <lineage>
        <taxon>Eukaryota</taxon>
        <taxon>Sar</taxon>
        <taxon>Stramenopiles</taxon>
        <taxon>Oomycota</taxon>
        <taxon>Peronosporomycetes</taxon>
        <taxon>Pythiales</taxon>
        <taxon>Pythiaceae</taxon>
        <taxon>Pythium</taxon>
    </lineage>
</organism>
<dbReference type="Proteomes" id="UP000794436">
    <property type="component" value="Unassembled WGS sequence"/>
</dbReference>
<evidence type="ECO:0000256" key="1">
    <source>
        <dbReference type="ARBA" id="ARBA00005375"/>
    </source>
</evidence>
<evidence type="ECO:0000313" key="6">
    <source>
        <dbReference type="Proteomes" id="UP000794436"/>
    </source>
</evidence>
<keyword evidence="4" id="KW-0732">Signal</keyword>
<dbReference type="AlphaFoldDB" id="A0A8K1C5Z6"/>
<keyword evidence="6" id="KW-1185">Reference proteome</keyword>
<evidence type="ECO:0008006" key="7">
    <source>
        <dbReference type="Google" id="ProtNLM"/>
    </source>
</evidence>
<dbReference type="CDD" id="cd07061">
    <property type="entry name" value="HP_HAP_like"/>
    <property type="match status" value="1"/>
</dbReference>
<keyword evidence="3" id="KW-0472">Membrane</keyword>
<comment type="similarity">
    <text evidence="1">Belongs to the histidine acid phosphatase family.</text>
</comment>
<evidence type="ECO:0000313" key="5">
    <source>
        <dbReference type="EMBL" id="TMW56682.1"/>
    </source>
</evidence>
<dbReference type="OrthoDB" id="10257284at2759"/>
<feature type="signal peptide" evidence="4">
    <location>
        <begin position="1"/>
        <end position="23"/>
    </location>
</feature>
<reference evidence="5" key="1">
    <citation type="submission" date="2019-03" db="EMBL/GenBank/DDBJ databases">
        <title>Long read genome sequence of the mycoparasitic Pythium oligandrum ATCC 38472 isolated from sugarbeet rhizosphere.</title>
        <authorList>
            <person name="Gaulin E."/>
        </authorList>
    </citation>
    <scope>NUCLEOTIDE SEQUENCE</scope>
    <source>
        <strain evidence="5">ATCC 38472_TT</strain>
    </source>
</reference>
<dbReference type="Gene3D" id="3.40.50.1240">
    <property type="entry name" value="Phosphoglycerate mutase-like"/>
    <property type="match status" value="1"/>
</dbReference>
<sequence length="494" mass="54607">MWTAMQMAVVMSVALAGAQFAVAAEKDPYDGWKPHAYCNDLDHIEETKIQPLTAEQADRVASLEQVQLVARHGARVPYARVFCWDGAGHNPVNAKWSCSTSSVSSQDIGFKSDSGYGRLYGKKYLDYNNILKGSCVVGALLPEGREQHHINGKLLRDAYVGEDDLKLFSSDDLASIPSGAIYLRSDDQERTVGSGQALVDGLFPPDGSNPALDSMLTWHVSDMATDYINSNDRICPLMGFIANESAGSADFQRHINDPATVKVEKDFGNLVGNFSWDSILECLSIARCNNLDLPKGVDEELFTKVFGEVEARQGLFLTFNNSWYAKVAMQPLVSELLSRMDPIINGSATTPRLAITMGHDSTIMPLMAAVVRENWDRKWTPYAGIFTIELYKTKSNSHAVRVLFKGEPVKLPECKDTLCDIDDFQKAVEFARTPRDCEAPALPTSLSSEHHSFSASQYLSTFILLGLVGLCVLLGIRSRRSNDRFREERSVLLA</sequence>
<feature type="transmembrane region" description="Helical" evidence="3">
    <location>
        <begin position="458"/>
        <end position="476"/>
    </location>
</feature>
<dbReference type="InterPro" id="IPR000560">
    <property type="entry name" value="His_Pase_clade-2"/>
</dbReference>
<dbReference type="EMBL" id="SPLM01000145">
    <property type="protein sequence ID" value="TMW56682.1"/>
    <property type="molecule type" value="Genomic_DNA"/>
</dbReference>
<protein>
    <recommendedName>
        <fullName evidence="7">Acid phosphatase</fullName>
    </recommendedName>
</protein>
<dbReference type="GO" id="GO:0016791">
    <property type="term" value="F:phosphatase activity"/>
    <property type="evidence" value="ECO:0007669"/>
    <property type="project" value="TreeGrafter"/>
</dbReference>
<dbReference type="PANTHER" id="PTHR11567:SF110">
    <property type="entry name" value="2-PHOSPHOXYLOSE PHOSPHATASE 1"/>
    <property type="match status" value="1"/>
</dbReference>
<name>A0A8K1C5Z6_PYTOL</name>
<feature type="chain" id="PRO_5035435799" description="Acid phosphatase" evidence="4">
    <location>
        <begin position="24"/>
        <end position="494"/>
    </location>
</feature>
<keyword evidence="2" id="KW-0378">Hydrolase</keyword>
<accession>A0A8K1C5Z6</accession>
<evidence type="ECO:0000256" key="3">
    <source>
        <dbReference type="SAM" id="Phobius"/>
    </source>
</evidence>
<dbReference type="PROSITE" id="PS00616">
    <property type="entry name" value="HIS_ACID_PHOSPHAT_1"/>
    <property type="match status" value="1"/>
</dbReference>
<dbReference type="Pfam" id="PF00328">
    <property type="entry name" value="His_Phos_2"/>
    <property type="match status" value="1"/>
</dbReference>
<dbReference type="InterPro" id="IPR029033">
    <property type="entry name" value="His_PPase_superfam"/>
</dbReference>
<keyword evidence="3" id="KW-1133">Transmembrane helix</keyword>
<dbReference type="InterPro" id="IPR033379">
    <property type="entry name" value="Acid_Pase_AS"/>
</dbReference>
<dbReference type="PANTHER" id="PTHR11567">
    <property type="entry name" value="ACID PHOSPHATASE-RELATED"/>
    <property type="match status" value="1"/>
</dbReference>
<evidence type="ECO:0000256" key="2">
    <source>
        <dbReference type="ARBA" id="ARBA00022801"/>
    </source>
</evidence>
<proteinExistence type="inferred from homology"/>